<keyword evidence="3" id="KW-1185">Reference proteome</keyword>
<feature type="transmembrane region" description="Helical" evidence="1">
    <location>
        <begin position="21"/>
        <end position="43"/>
    </location>
</feature>
<evidence type="ECO:0000256" key="1">
    <source>
        <dbReference type="SAM" id="Phobius"/>
    </source>
</evidence>
<organism evidence="2 3">
    <name type="scientific">Nocardioides psychrotolerans</name>
    <dbReference type="NCBI Taxonomy" id="1005945"/>
    <lineage>
        <taxon>Bacteria</taxon>
        <taxon>Bacillati</taxon>
        <taxon>Actinomycetota</taxon>
        <taxon>Actinomycetes</taxon>
        <taxon>Propionibacteriales</taxon>
        <taxon>Nocardioidaceae</taxon>
        <taxon>Nocardioides</taxon>
    </lineage>
</organism>
<dbReference type="EMBL" id="FOQG01000014">
    <property type="protein sequence ID" value="SFI86375.1"/>
    <property type="molecule type" value="Genomic_DNA"/>
</dbReference>
<reference evidence="2 3" key="1">
    <citation type="submission" date="2016-10" db="EMBL/GenBank/DDBJ databases">
        <authorList>
            <person name="de Groot N.N."/>
        </authorList>
    </citation>
    <scope>NUCLEOTIDE SEQUENCE [LARGE SCALE GENOMIC DNA]</scope>
    <source>
        <strain evidence="2 3">CGMCC 1.11156</strain>
    </source>
</reference>
<dbReference type="AlphaFoldDB" id="A0A1I3LPE3"/>
<sequence>MTRVKPSPRKRSRAADTRARGVLVLSCVAAALLVLSLAMLATWRSGGAWADVAGWIEALATLAAFSAAVVAAVVVSRTFEVERARDDRAQASLIAAWTTGETEGDYAIDPVTELEVDRGITFVQVAVRNASPVPVRNVQVRLDLQAVPVRPTSREDSGTTHASRYFGTADIETLPPEDEREIHWVTARMPVDPLAPEFPREHTVRFHLSMRFTDAAGYTWERDHIGRLTRIAAPRPTAVPMGRPDY</sequence>
<accession>A0A1I3LPE3</accession>
<keyword evidence="1" id="KW-1133">Transmembrane helix</keyword>
<evidence type="ECO:0000313" key="3">
    <source>
        <dbReference type="Proteomes" id="UP000198649"/>
    </source>
</evidence>
<name>A0A1I3LPE3_9ACTN</name>
<keyword evidence="1" id="KW-0812">Transmembrane</keyword>
<proteinExistence type="predicted"/>
<gene>
    <name evidence="2" type="ORF">SAMN05216561_11442</name>
</gene>
<evidence type="ECO:0000313" key="2">
    <source>
        <dbReference type="EMBL" id="SFI86375.1"/>
    </source>
</evidence>
<dbReference type="Proteomes" id="UP000198649">
    <property type="component" value="Unassembled WGS sequence"/>
</dbReference>
<protein>
    <submittedName>
        <fullName evidence="2">Uncharacterized protein</fullName>
    </submittedName>
</protein>
<feature type="transmembrane region" description="Helical" evidence="1">
    <location>
        <begin position="55"/>
        <end position="75"/>
    </location>
</feature>
<keyword evidence="1" id="KW-0472">Membrane</keyword>
<dbReference type="STRING" id="1005945.SAMN05216561_11442"/>